<feature type="domain" description="F-box" evidence="1">
    <location>
        <begin position="17"/>
        <end position="61"/>
    </location>
</feature>
<dbReference type="InterPro" id="IPR032675">
    <property type="entry name" value="LRR_dom_sf"/>
</dbReference>
<evidence type="ECO:0000259" key="1">
    <source>
        <dbReference type="Pfam" id="PF12937"/>
    </source>
</evidence>
<dbReference type="Gene3D" id="3.80.10.10">
    <property type="entry name" value="Ribonuclease Inhibitor"/>
    <property type="match status" value="1"/>
</dbReference>
<dbReference type="EMBL" id="NHYD01001734">
    <property type="protein sequence ID" value="PPQ90038.1"/>
    <property type="molecule type" value="Genomic_DNA"/>
</dbReference>
<protein>
    <recommendedName>
        <fullName evidence="1">F-box domain-containing protein</fullName>
    </recommendedName>
</protein>
<evidence type="ECO:0000313" key="3">
    <source>
        <dbReference type="Proteomes" id="UP000283269"/>
    </source>
</evidence>
<comment type="caution">
    <text evidence="2">The sequence shown here is derived from an EMBL/GenBank/DDBJ whole genome shotgun (WGS) entry which is preliminary data.</text>
</comment>
<dbReference type="InterPro" id="IPR036047">
    <property type="entry name" value="F-box-like_dom_sf"/>
</dbReference>
<proteinExistence type="predicted"/>
<dbReference type="Proteomes" id="UP000283269">
    <property type="component" value="Unassembled WGS sequence"/>
</dbReference>
<gene>
    <name evidence="2" type="ORF">CVT25_006355</name>
</gene>
<sequence length="531" mass="59290">MGALTHCELRARFRAPFQELPVDILPPILSHLTDRKDWHACTLVSKTFGRMATPFLYSTLDSRVISKVSLLFNSDCDLQTKVKRCNAWIRGMAFNEERDALAFPKGVWISPCNLGTPSLYDSPPTTRARTLRAVHRGMLLTYPNITRDTLTALSLCTNLRSMTWIDDISSRTSTGAKLLAFLDVLRTLPVRELTIRTHTDLGEEVWSQLITLTGLRKVSIWCMEGPPRVLQGWSGPLGSTLTHLELGRCAGVPPTILITVLSQLPLLKDLRLKGAPATSIPTILTFLPNLESLDTEYLLSGSGSYYNQRPRSYRAISLDDDEDDEEPEEPPLPVLRRLTVRTSSMDNLGPQKLWGWIRELVPRPGLETFRLHAFTFNMGYTGIPRMFILDLAVAHGLTLREFIVGDAHLTLKDVECLCSKFPKLETLNCSLASPDVASIVDAISGAKNMQTLKLQVNWIPNGGGVATRSSIFKLEDATNMMLRSDDSKLRTISIGHKQYTGKWVLQESEAGKPGQLKFVVSEDVAEDKWKT</sequence>
<dbReference type="OrthoDB" id="5297217at2759"/>
<dbReference type="InParanoid" id="A0A409XH12"/>
<keyword evidence="3" id="KW-1185">Reference proteome</keyword>
<dbReference type="SUPFAM" id="SSF52047">
    <property type="entry name" value="RNI-like"/>
    <property type="match status" value="1"/>
</dbReference>
<organism evidence="2 3">
    <name type="scientific">Psilocybe cyanescens</name>
    <dbReference type="NCBI Taxonomy" id="93625"/>
    <lineage>
        <taxon>Eukaryota</taxon>
        <taxon>Fungi</taxon>
        <taxon>Dikarya</taxon>
        <taxon>Basidiomycota</taxon>
        <taxon>Agaricomycotina</taxon>
        <taxon>Agaricomycetes</taxon>
        <taxon>Agaricomycetidae</taxon>
        <taxon>Agaricales</taxon>
        <taxon>Agaricineae</taxon>
        <taxon>Strophariaceae</taxon>
        <taxon>Psilocybe</taxon>
    </lineage>
</organism>
<reference evidence="2 3" key="1">
    <citation type="journal article" date="2018" name="Evol. Lett.">
        <title>Horizontal gene cluster transfer increased hallucinogenic mushroom diversity.</title>
        <authorList>
            <person name="Reynolds H.T."/>
            <person name="Vijayakumar V."/>
            <person name="Gluck-Thaler E."/>
            <person name="Korotkin H.B."/>
            <person name="Matheny P.B."/>
            <person name="Slot J.C."/>
        </authorList>
    </citation>
    <scope>NUCLEOTIDE SEQUENCE [LARGE SCALE GENOMIC DNA]</scope>
    <source>
        <strain evidence="2 3">2631</strain>
    </source>
</reference>
<accession>A0A409XH12</accession>
<evidence type="ECO:0000313" key="2">
    <source>
        <dbReference type="EMBL" id="PPQ90038.1"/>
    </source>
</evidence>
<dbReference type="InterPro" id="IPR001810">
    <property type="entry name" value="F-box_dom"/>
</dbReference>
<dbReference type="AlphaFoldDB" id="A0A409XH12"/>
<dbReference type="SUPFAM" id="SSF81383">
    <property type="entry name" value="F-box domain"/>
    <property type="match status" value="1"/>
</dbReference>
<name>A0A409XH12_PSICY</name>
<dbReference type="Pfam" id="PF12937">
    <property type="entry name" value="F-box-like"/>
    <property type="match status" value="1"/>
</dbReference>